<dbReference type="SUPFAM" id="SSF48264">
    <property type="entry name" value="Cytochrome P450"/>
    <property type="match status" value="1"/>
</dbReference>
<evidence type="ECO:0000313" key="10">
    <source>
        <dbReference type="Proteomes" id="UP000663846"/>
    </source>
</evidence>
<dbReference type="GO" id="GO:0005506">
    <property type="term" value="F:iron ion binding"/>
    <property type="evidence" value="ECO:0007669"/>
    <property type="project" value="InterPro"/>
</dbReference>
<organism evidence="9 10">
    <name type="scientific">Rhizoctonia solani</name>
    <dbReference type="NCBI Taxonomy" id="456999"/>
    <lineage>
        <taxon>Eukaryota</taxon>
        <taxon>Fungi</taxon>
        <taxon>Dikarya</taxon>
        <taxon>Basidiomycota</taxon>
        <taxon>Agaricomycotina</taxon>
        <taxon>Agaricomycetes</taxon>
        <taxon>Cantharellales</taxon>
        <taxon>Ceratobasidiaceae</taxon>
        <taxon>Rhizoctonia</taxon>
    </lineage>
</organism>
<evidence type="ECO:0000256" key="6">
    <source>
        <dbReference type="ARBA" id="ARBA00023033"/>
    </source>
</evidence>
<protein>
    <recommendedName>
        <fullName evidence="11">Cytochrome P450</fullName>
    </recommendedName>
</protein>
<evidence type="ECO:0000256" key="8">
    <source>
        <dbReference type="RuleBase" id="RU000461"/>
    </source>
</evidence>
<dbReference type="InterPro" id="IPR017972">
    <property type="entry name" value="Cyt_P450_CS"/>
</dbReference>
<evidence type="ECO:0000256" key="1">
    <source>
        <dbReference type="ARBA" id="ARBA00010617"/>
    </source>
</evidence>
<evidence type="ECO:0000313" key="9">
    <source>
        <dbReference type="EMBL" id="CAE6428160.1"/>
    </source>
</evidence>
<comment type="cofactor">
    <cofactor evidence="7">
        <name>heme</name>
        <dbReference type="ChEBI" id="CHEBI:30413"/>
    </cofactor>
</comment>
<dbReference type="GO" id="GO:0016705">
    <property type="term" value="F:oxidoreductase activity, acting on paired donors, with incorporation or reduction of molecular oxygen"/>
    <property type="evidence" value="ECO:0007669"/>
    <property type="project" value="InterPro"/>
</dbReference>
<dbReference type="PANTHER" id="PTHR24291:SF50">
    <property type="entry name" value="BIFUNCTIONAL ALBAFLAVENONE MONOOXYGENASE_TERPENE SYNTHASE"/>
    <property type="match status" value="1"/>
</dbReference>
<dbReference type="Gene3D" id="1.10.630.10">
    <property type="entry name" value="Cytochrome P450"/>
    <property type="match status" value="2"/>
</dbReference>
<keyword evidence="2 7" id="KW-0349">Heme</keyword>
<feature type="binding site" description="axial binding residue" evidence="7">
    <location>
        <position position="362"/>
    </location>
    <ligand>
        <name>heme</name>
        <dbReference type="ChEBI" id="CHEBI:30413"/>
    </ligand>
    <ligandPart>
        <name>Fe</name>
        <dbReference type="ChEBI" id="CHEBI:18248"/>
    </ligandPart>
</feature>
<evidence type="ECO:0008006" key="11">
    <source>
        <dbReference type="Google" id="ProtNLM"/>
    </source>
</evidence>
<evidence type="ECO:0000256" key="7">
    <source>
        <dbReference type="PIRSR" id="PIRSR602401-1"/>
    </source>
</evidence>
<keyword evidence="5 7" id="KW-0408">Iron</keyword>
<dbReference type="AlphaFoldDB" id="A0A8H2XJD0"/>
<reference evidence="9" key="1">
    <citation type="submission" date="2021-01" db="EMBL/GenBank/DDBJ databases">
        <authorList>
            <person name="Kaushik A."/>
        </authorList>
    </citation>
    <scope>NUCLEOTIDE SEQUENCE</scope>
    <source>
        <strain evidence="9">AG1-1C</strain>
    </source>
</reference>
<evidence type="ECO:0000256" key="5">
    <source>
        <dbReference type="ARBA" id="ARBA00023004"/>
    </source>
</evidence>
<dbReference type="PANTHER" id="PTHR24291">
    <property type="entry name" value="CYTOCHROME P450 FAMILY 4"/>
    <property type="match status" value="1"/>
</dbReference>
<dbReference type="GO" id="GO:0004497">
    <property type="term" value="F:monooxygenase activity"/>
    <property type="evidence" value="ECO:0007669"/>
    <property type="project" value="UniProtKB-KW"/>
</dbReference>
<gene>
    <name evidence="9" type="ORF">RDB_LOCUS103036</name>
</gene>
<keyword evidence="6 8" id="KW-0503">Monooxygenase</keyword>
<name>A0A8H2XJD0_9AGAM</name>
<dbReference type="InterPro" id="IPR050196">
    <property type="entry name" value="Cytochrome_P450_Monoox"/>
</dbReference>
<proteinExistence type="inferred from homology"/>
<evidence type="ECO:0000256" key="2">
    <source>
        <dbReference type="ARBA" id="ARBA00022617"/>
    </source>
</evidence>
<dbReference type="Proteomes" id="UP000663846">
    <property type="component" value="Unassembled WGS sequence"/>
</dbReference>
<dbReference type="PRINTS" id="PR00463">
    <property type="entry name" value="EP450I"/>
</dbReference>
<comment type="similarity">
    <text evidence="1 8">Belongs to the cytochrome P450 family.</text>
</comment>
<keyword evidence="3 7" id="KW-0479">Metal-binding</keyword>
<dbReference type="InterPro" id="IPR036396">
    <property type="entry name" value="Cyt_P450_sf"/>
</dbReference>
<dbReference type="EMBL" id="CAJMWS010000326">
    <property type="protein sequence ID" value="CAE6428160.1"/>
    <property type="molecule type" value="Genomic_DNA"/>
</dbReference>
<dbReference type="InterPro" id="IPR001128">
    <property type="entry name" value="Cyt_P450"/>
</dbReference>
<evidence type="ECO:0000256" key="3">
    <source>
        <dbReference type="ARBA" id="ARBA00022723"/>
    </source>
</evidence>
<keyword evidence="4 8" id="KW-0560">Oxidoreductase</keyword>
<dbReference type="PROSITE" id="PS00086">
    <property type="entry name" value="CYTOCHROME_P450"/>
    <property type="match status" value="1"/>
</dbReference>
<comment type="caution">
    <text evidence="9">The sequence shown here is derived from an EMBL/GenBank/DDBJ whole genome shotgun (WGS) entry which is preliminary data.</text>
</comment>
<dbReference type="GO" id="GO:0020037">
    <property type="term" value="F:heme binding"/>
    <property type="evidence" value="ECO:0007669"/>
    <property type="project" value="InterPro"/>
</dbReference>
<dbReference type="InterPro" id="IPR002401">
    <property type="entry name" value="Cyt_P450_E_grp-I"/>
</dbReference>
<sequence length="429" mass="48942">MEMLPKTPFSAVLSVAALWTFVRYLQMLRVGRKYGAHQYIVVSEETILRLLLPDRTNIPGVVYAGDRTFRAKYREFLRAGKDAYLQVAMTSLRPNVYIADPQAIKIITTQKQRYVKDVDYVDQFIGCYGQSLLMVEGEVWRRHRKETQRAFNELGLLVISMAGFGRRISWDPTDEEIPEGHKLSFSKTLRTVSKNLVVRALIPTWAKNLTKTTRDITSAFSEFGLYLTNMVTCGHKSSEVAIDQLQDEPQVQLAPDSLLTLLLSANHENAKNGRKGLDDREVAGEIAAKDSVISVARNGPGANENLREDFFIPKDTNIWLSITAVHYNPTYWPEPEKFRPKRFMEPYNKDAFLAFSTGPRSCVGRRFAEIEAIVALALLIERYEVEIDEEKFPAIPGESPLEREARFLKPMQQATIVPTRVPLVFKRRH</sequence>
<dbReference type="Pfam" id="PF00067">
    <property type="entry name" value="p450"/>
    <property type="match status" value="1"/>
</dbReference>
<evidence type="ECO:0000256" key="4">
    <source>
        <dbReference type="ARBA" id="ARBA00023002"/>
    </source>
</evidence>
<accession>A0A8H2XJD0</accession>